<dbReference type="EMBL" id="JAIWYP010000014">
    <property type="protein sequence ID" value="KAH3713032.1"/>
    <property type="molecule type" value="Genomic_DNA"/>
</dbReference>
<organism evidence="2 3">
    <name type="scientific">Dreissena polymorpha</name>
    <name type="common">Zebra mussel</name>
    <name type="synonym">Mytilus polymorpha</name>
    <dbReference type="NCBI Taxonomy" id="45954"/>
    <lineage>
        <taxon>Eukaryota</taxon>
        <taxon>Metazoa</taxon>
        <taxon>Spiralia</taxon>
        <taxon>Lophotrochozoa</taxon>
        <taxon>Mollusca</taxon>
        <taxon>Bivalvia</taxon>
        <taxon>Autobranchia</taxon>
        <taxon>Heteroconchia</taxon>
        <taxon>Euheterodonta</taxon>
        <taxon>Imparidentia</taxon>
        <taxon>Neoheterodontei</taxon>
        <taxon>Myida</taxon>
        <taxon>Dreissenoidea</taxon>
        <taxon>Dreissenidae</taxon>
        <taxon>Dreissena</taxon>
    </lineage>
</organism>
<feature type="chain" id="PRO_5039667496" evidence="1">
    <location>
        <begin position="20"/>
        <end position="93"/>
    </location>
</feature>
<comment type="caution">
    <text evidence="2">The sequence shown here is derived from an EMBL/GenBank/DDBJ whole genome shotgun (WGS) entry which is preliminary data.</text>
</comment>
<protein>
    <submittedName>
        <fullName evidence="2">Uncharacterized protein</fullName>
    </submittedName>
</protein>
<feature type="signal peptide" evidence="1">
    <location>
        <begin position="1"/>
        <end position="19"/>
    </location>
</feature>
<evidence type="ECO:0000256" key="1">
    <source>
        <dbReference type="SAM" id="SignalP"/>
    </source>
</evidence>
<name>A0A9D4BXZ7_DREPO</name>
<sequence length="93" mass="11124">MDCMELLCIMFCTFGTIHALNQAVWLEDITQNAKTRNLDLGLPETLQFKLRRTGQQDLILKLWENKRLTRTLRFTRSTQRMVKINWSKKKQRP</sequence>
<reference evidence="2" key="1">
    <citation type="journal article" date="2019" name="bioRxiv">
        <title>The Genome of the Zebra Mussel, Dreissena polymorpha: A Resource for Invasive Species Research.</title>
        <authorList>
            <person name="McCartney M.A."/>
            <person name="Auch B."/>
            <person name="Kono T."/>
            <person name="Mallez S."/>
            <person name="Zhang Y."/>
            <person name="Obille A."/>
            <person name="Becker A."/>
            <person name="Abrahante J.E."/>
            <person name="Garbe J."/>
            <person name="Badalamenti J.P."/>
            <person name="Herman A."/>
            <person name="Mangelson H."/>
            <person name="Liachko I."/>
            <person name="Sullivan S."/>
            <person name="Sone E.D."/>
            <person name="Koren S."/>
            <person name="Silverstein K.A.T."/>
            <person name="Beckman K.B."/>
            <person name="Gohl D.M."/>
        </authorList>
    </citation>
    <scope>NUCLEOTIDE SEQUENCE</scope>
    <source>
        <strain evidence="2">Duluth1</strain>
        <tissue evidence="2">Whole animal</tissue>
    </source>
</reference>
<evidence type="ECO:0000313" key="3">
    <source>
        <dbReference type="Proteomes" id="UP000828390"/>
    </source>
</evidence>
<keyword evidence="3" id="KW-1185">Reference proteome</keyword>
<evidence type="ECO:0000313" key="2">
    <source>
        <dbReference type="EMBL" id="KAH3713032.1"/>
    </source>
</evidence>
<accession>A0A9D4BXZ7</accession>
<keyword evidence="1" id="KW-0732">Signal</keyword>
<dbReference type="AlphaFoldDB" id="A0A9D4BXZ7"/>
<proteinExistence type="predicted"/>
<reference evidence="2" key="2">
    <citation type="submission" date="2020-11" db="EMBL/GenBank/DDBJ databases">
        <authorList>
            <person name="McCartney M.A."/>
            <person name="Auch B."/>
            <person name="Kono T."/>
            <person name="Mallez S."/>
            <person name="Becker A."/>
            <person name="Gohl D.M."/>
            <person name="Silverstein K.A.T."/>
            <person name="Koren S."/>
            <person name="Bechman K.B."/>
            <person name="Herman A."/>
            <person name="Abrahante J.E."/>
            <person name="Garbe J."/>
        </authorList>
    </citation>
    <scope>NUCLEOTIDE SEQUENCE</scope>
    <source>
        <strain evidence="2">Duluth1</strain>
        <tissue evidence="2">Whole animal</tissue>
    </source>
</reference>
<gene>
    <name evidence="2" type="ORF">DPMN_072796</name>
</gene>
<dbReference type="Proteomes" id="UP000828390">
    <property type="component" value="Unassembled WGS sequence"/>
</dbReference>